<evidence type="ECO:0000313" key="2">
    <source>
        <dbReference type="Proteomes" id="UP001596171"/>
    </source>
</evidence>
<comment type="caution">
    <text evidence="1">The sequence shown here is derived from an EMBL/GenBank/DDBJ whole genome shotgun (WGS) entry which is preliminary data.</text>
</comment>
<evidence type="ECO:0000313" key="1">
    <source>
        <dbReference type="EMBL" id="MFC6202603.1"/>
    </source>
</evidence>
<dbReference type="EMBL" id="JBHSSE010000024">
    <property type="protein sequence ID" value="MFC6202603.1"/>
    <property type="molecule type" value="Genomic_DNA"/>
</dbReference>
<sequence length="63" mass="7305">MSEKKYKLMSMEKILADLLTGTLTGEYHLEEVQRSNEPYDKGQIRSHYGFDVIRKAPKGENDD</sequence>
<organism evidence="1 2">
    <name type="scientific">Lactiplantibacillus nangangensis</name>
    <dbReference type="NCBI Taxonomy" id="2559917"/>
    <lineage>
        <taxon>Bacteria</taxon>
        <taxon>Bacillati</taxon>
        <taxon>Bacillota</taxon>
        <taxon>Bacilli</taxon>
        <taxon>Lactobacillales</taxon>
        <taxon>Lactobacillaceae</taxon>
        <taxon>Lactiplantibacillus</taxon>
    </lineage>
</organism>
<keyword evidence="2" id="KW-1185">Reference proteome</keyword>
<accession>A0ABW1SM17</accession>
<proteinExistence type="predicted"/>
<reference evidence="2" key="1">
    <citation type="journal article" date="2019" name="Int. J. Syst. Evol. Microbiol.">
        <title>The Global Catalogue of Microorganisms (GCM) 10K type strain sequencing project: providing services to taxonomists for standard genome sequencing and annotation.</title>
        <authorList>
            <consortium name="The Broad Institute Genomics Platform"/>
            <consortium name="The Broad Institute Genome Sequencing Center for Infectious Disease"/>
            <person name="Wu L."/>
            <person name="Ma J."/>
        </authorList>
    </citation>
    <scope>NUCLEOTIDE SEQUENCE [LARGE SCALE GENOMIC DNA]</scope>
    <source>
        <strain evidence="2">CCM 8930</strain>
    </source>
</reference>
<protein>
    <submittedName>
        <fullName evidence="1">Uncharacterized protein</fullName>
    </submittedName>
</protein>
<dbReference type="RefSeq" id="WP_137616548.1">
    <property type="nucleotide sequence ID" value="NZ_BJDI01000010.1"/>
</dbReference>
<gene>
    <name evidence="1" type="ORF">ACFP1L_12090</name>
</gene>
<dbReference type="Proteomes" id="UP001596171">
    <property type="component" value="Unassembled WGS sequence"/>
</dbReference>
<name>A0ABW1SM17_9LACO</name>